<dbReference type="RefSeq" id="WP_344791841.1">
    <property type="nucleotide sequence ID" value="NZ_BAABBV010000001.1"/>
</dbReference>
<sequence>MESRQARVTESRAVPPDDSIVSAVGRHHTFETAVADLIDNSIDAHASNVLVRFVRTGQTMTGLQIIDDGDGMDAPAIDRAMTFAGRREYGASDLGHFGLGLKAASLSQADVLRVYSRALGGISVGRAIHDSDRTHVDVLDEDDVDAIVASMQVDFPFDKGTVVEWEQPRTFLTSADAAERTRWLEERIDRLRAHLGIVFHRLLAAQRVRIHVDEFVVDWNESGPASPVQPIDPFKYIGTGAAGYPADLRLEVDGVVSSARAHIWPANQSGMPEFRLGGRPGALAQGLYFYRRDRLLQIGGWNTLVVEKPELEYARVSIDLDDRLISHVTINPEKSGLELDADLKRAIRDAKGSGASFTDFIATAEGARRESRRYTKHPVTLSQPDRGFSADMIDAFTDSVVFSAAGPVDVRWRVMRSESPFEIDIDARTIWLNEQFRSVIARGPSADQDDIPLVKTLLMIVFSKYFDGSYLGAREREEVAAWEQLLTAALRDEVAQQRRSIERGSDE</sequence>
<organism evidence="1 2">
    <name type="scientific">Gryllotalpicola daejeonensis</name>
    <dbReference type="NCBI Taxonomy" id="993087"/>
    <lineage>
        <taxon>Bacteria</taxon>
        <taxon>Bacillati</taxon>
        <taxon>Actinomycetota</taxon>
        <taxon>Actinomycetes</taxon>
        <taxon>Micrococcales</taxon>
        <taxon>Microbacteriaceae</taxon>
        <taxon>Gryllotalpicola</taxon>
    </lineage>
</organism>
<evidence type="ECO:0000313" key="1">
    <source>
        <dbReference type="EMBL" id="GAA4162746.1"/>
    </source>
</evidence>
<evidence type="ECO:0008006" key="3">
    <source>
        <dbReference type="Google" id="ProtNLM"/>
    </source>
</evidence>
<gene>
    <name evidence="1" type="ORF">GCM10022286_22150</name>
</gene>
<evidence type="ECO:0000313" key="2">
    <source>
        <dbReference type="Proteomes" id="UP001415169"/>
    </source>
</evidence>
<name>A0ABP7ZLA5_9MICO</name>
<dbReference type="EMBL" id="BAABBV010000001">
    <property type="protein sequence ID" value="GAA4162746.1"/>
    <property type="molecule type" value="Genomic_DNA"/>
</dbReference>
<keyword evidence="2" id="KW-1185">Reference proteome</keyword>
<dbReference type="Pfam" id="PF13589">
    <property type="entry name" value="HATPase_c_3"/>
    <property type="match status" value="1"/>
</dbReference>
<reference evidence="1" key="1">
    <citation type="journal article" date="2014" name="Int. J. Syst. Evol. Microbiol.">
        <title>Complete genome of a new Firmicutes species belonging to the dominant human colonic microbiota ('Ruminococcus bicirculans') reveals two chromosomes and a selective capacity to utilize plant glucans.</title>
        <authorList>
            <consortium name="NISC Comparative Sequencing Program"/>
            <person name="Wegmann U."/>
            <person name="Louis P."/>
            <person name="Goesmann A."/>
            <person name="Henrissat B."/>
            <person name="Duncan S.H."/>
            <person name="Flint H.J."/>
        </authorList>
    </citation>
    <scope>NUCLEOTIDE SEQUENCE</scope>
    <source>
        <strain evidence="1">JCM 17590</strain>
    </source>
</reference>
<dbReference type="SUPFAM" id="SSF55874">
    <property type="entry name" value="ATPase domain of HSP90 chaperone/DNA topoisomerase II/histidine kinase"/>
    <property type="match status" value="1"/>
</dbReference>
<protein>
    <recommendedName>
        <fullName evidence="3">ATP-binding protein</fullName>
    </recommendedName>
</protein>
<dbReference type="Proteomes" id="UP001415169">
    <property type="component" value="Unassembled WGS sequence"/>
</dbReference>
<dbReference type="Gene3D" id="3.30.565.10">
    <property type="entry name" value="Histidine kinase-like ATPase, C-terminal domain"/>
    <property type="match status" value="1"/>
</dbReference>
<proteinExistence type="predicted"/>
<dbReference type="InterPro" id="IPR036890">
    <property type="entry name" value="HATPase_C_sf"/>
</dbReference>
<comment type="caution">
    <text evidence="1">The sequence shown here is derived from an EMBL/GenBank/DDBJ whole genome shotgun (WGS) entry which is preliminary data.</text>
</comment>
<reference evidence="1" key="2">
    <citation type="submission" date="2023-12" db="EMBL/GenBank/DDBJ databases">
        <authorList>
            <person name="Sun Q."/>
            <person name="Inoue M."/>
        </authorList>
    </citation>
    <scope>NUCLEOTIDE SEQUENCE</scope>
    <source>
        <strain evidence="1">JCM 17590</strain>
    </source>
</reference>
<accession>A0ABP7ZLA5</accession>